<dbReference type="PROSITE" id="PS51257">
    <property type="entry name" value="PROKAR_LIPOPROTEIN"/>
    <property type="match status" value="1"/>
</dbReference>
<keyword evidence="3" id="KW-1185">Reference proteome</keyword>
<proteinExistence type="predicted"/>
<dbReference type="EMBL" id="JBITYG010000007">
    <property type="protein sequence ID" value="MFI9103617.1"/>
    <property type="molecule type" value="Genomic_DNA"/>
</dbReference>
<feature type="signal peptide" evidence="1">
    <location>
        <begin position="1"/>
        <end position="18"/>
    </location>
</feature>
<organism evidence="2 3">
    <name type="scientific">Streptomyces fildesensis</name>
    <dbReference type="NCBI Taxonomy" id="375757"/>
    <lineage>
        <taxon>Bacteria</taxon>
        <taxon>Bacillati</taxon>
        <taxon>Actinomycetota</taxon>
        <taxon>Actinomycetes</taxon>
        <taxon>Kitasatosporales</taxon>
        <taxon>Streptomycetaceae</taxon>
        <taxon>Streptomyces</taxon>
    </lineage>
</organism>
<evidence type="ECO:0000313" key="3">
    <source>
        <dbReference type="Proteomes" id="UP001614394"/>
    </source>
</evidence>
<protein>
    <submittedName>
        <fullName evidence="2">SCO0607 family lipoprotein</fullName>
    </submittedName>
</protein>
<comment type="caution">
    <text evidence="2">The sequence shown here is derived from an EMBL/GenBank/DDBJ whole genome shotgun (WGS) entry which is preliminary data.</text>
</comment>
<name>A0ABW8CCQ6_9ACTN</name>
<dbReference type="InterPro" id="IPR058119">
    <property type="entry name" value="SCO0607-like"/>
</dbReference>
<sequence length="93" mass="9596">MRFVLGLAVACVAALALAGCSTEDAICGGGEYPVLAVGTTGKACAPKGQEPPKGYVRYPDGKVPQHVGDTWDTYWNTHTIDKNGNIVDASATG</sequence>
<gene>
    <name evidence="2" type="ORF">ACIGXA_24125</name>
</gene>
<evidence type="ECO:0000256" key="1">
    <source>
        <dbReference type="SAM" id="SignalP"/>
    </source>
</evidence>
<accession>A0ABW8CCQ6</accession>
<dbReference type="NCBIfam" id="NF046120">
    <property type="entry name" value="lipo_SCO0607"/>
    <property type="match status" value="1"/>
</dbReference>
<dbReference type="Proteomes" id="UP001614394">
    <property type="component" value="Unassembled WGS sequence"/>
</dbReference>
<evidence type="ECO:0000313" key="2">
    <source>
        <dbReference type="EMBL" id="MFI9103617.1"/>
    </source>
</evidence>
<dbReference type="RefSeq" id="WP_399653352.1">
    <property type="nucleotide sequence ID" value="NZ_JBITYG010000007.1"/>
</dbReference>
<keyword evidence="2" id="KW-0449">Lipoprotein</keyword>
<reference evidence="2 3" key="1">
    <citation type="submission" date="2024-10" db="EMBL/GenBank/DDBJ databases">
        <title>The Natural Products Discovery Center: Release of the First 8490 Sequenced Strains for Exploring Actinobacteria Biosynthetic Diversity.</title>
        <authorList>
            <person name="Kalkreuter E."/>
            <person name="Kautsar S.A."/>
            <person name="Yang D."/>
            <person name="Bader C.D."/>
            <person name="Teijaro C.N."/>
            <person name="Fluegel L."/>
            <person name="Davis C.M."/>
            <person name="Simpson J.R."/>
            <person name="Lauterbach L."/>
            <person name="Steele A.D."/>
            <person name="Gui C."/>
            <person name="Meng S."/>
            <person name="Li G."/>
            <person name="Viehrig K."/>
            <person name="Ye F."/>
            <person name="Su P."/>
            <person name="Kiefer A.F."/>
            <person name="Nichols A."/>
            <person name="Cepeda A.J."/>
            <person name="Yan W."/>
            <person name="Fan B."/>
            <person name="Jiang Y."/>
            <person name="Adhikari A."/>
            <person name="Zheng C.-J."/>
            <person name="Schuster L."/>
            <person name="Cowan T.M."/>
            <person name="Smanski M.J."/>
            <person name="Chevrette M.G."/>
            <person name="De Carvalho L.P.S."/>
            <person name="Shen B."/>
        </authorList>
    </citation>
    <scope>NUCLEOTIDE SEQUENCE [LARGE SCALE GENOMIC DNA]</scope>
    <source>
        <strain evidence="2 3">NPDC053399</strain>
    </source>
</reference>
<feature type="chain" id="PRO_5047149512" evidence="1">
    <location>
        <begin position="19"/>
        <end position="93"/>
    </location>
</feature>
<keyword evidence="1" id="KW-0732">Signal</keyword>